<feature type="non-terminal residue" evidence="1">
    <location>
        <position position="199"/>
    </location>
</feature>
<accession>A0A026WDR7</accession>
<feature type="non-terminal residue" evidence="1">
    <location>
        <position position="1"/>
    </location>
</feature>
<dbReference type="OMA" id="LTELEYC"/>
<evidence type="ECO:0000313" key="2">
    <source>
        <dbReference type="Proteomes" id="UP000053097"/>
    </source>
</evidence>
<dbReference type="Proteomes" id="UP000053097">
    <property type="component" value="Unassembled WGS sequence"/>
</dbReference>
<keyword evidence="2" id="KW-1185">Reference proteome</keyword>
<protein>
    <submittedName>
        <fullName evidence="1">Uncharacterized protein</fullName>
    </submittedName>
</protein>
<reference evidence="1 2" key="1">
    <citation type="journal article" date="2014" name="Curr. Biol.">
        <title>The genome of the clonal raider ant Cerapachys biroi.</title>
        <authorList>
            <person name="Oxley P.R."/>
            <person name="Ji L."/>
            <person name="Fetter-Pruneda I."/>
            <person name="McKenzie S.K."/>
            <person name="Li C."/>
            <person name="Hu H."/>
            <person name="Zhang G."/>
            <person name="Kronauer D.J."/>
        </authorList>
    </citation>
    <scope>NUCLEOTIDE SEQUENCE [LARGE SCALE GENOMIC DNA]</scope>
</reference>
<name>A0A026WDR7_OOCBI</name>
<evidence type="ECO:0000313" key="1">
    <source>
        <dbReference type="EMBL" id="EZA53826.1"/>
    </source>
</evidence>
<gene>
    <name evidence="1" type="ORF">X777_06705</name>
</gene>
<dbReference type="EMBL" id="KK107269">
    <property type="protein sequence ID" value="EZA53826.1"/>
    <property type="molecule type" value="Genomic_DNA"/>
</dbReference>
<sequence>SVDSKSGSDQNINFKTFLANWAVAQHISQSSLCLLLNGIKQYTCQNCSFGIPSDPRSLLHTPRNTYTDVCGDVNLKSIHTKGPLIESCYNPQYRTMKCSNSTIRINTLADNCCELRNGNIIEVKNIAYCKELNTNVIIGNEFYNKKDLYDIPCPLSLIGIFIVEKLSELKIWPVEDVKTKYVKLPFKDNKFAVFPLIHQ</sequence>
<dbReference type="AlphaFoldDB" id="A0A026WDR7"/>
<proteinExistence type="predicted"/>
<organism evidence="1 2">
    <name type="scientific">Ooceraea biroi</name>
    <name type="common">Clonal raider ant</name>
    <name type="synonym">Cerapachys biroi</name>
    <dbReference type="NCBI Taxonomy" id="2015173"/>
    <lineage>
        <taxon>Eukaryota</taxon>
        <taxon>Metazoa</taxon>
        <taxon>Ecdysozoa</taxon>
        <taxon>Arthropoda</taxon>
        <taxon>Hexapoda</taxon>
        <taxon>Insecta</taxon>
        <taxon>Pterygota</taxon>
        <taxon>Neoptera</taxon>
        <taxon>Endopterygota</taxon>
        <taxon>Hymenoptera</taxon>
        <taxon>Apocrita</taxon>
        <taxon>Aculeata</taxon>
        <taxon>Formicoidea</taxon>
        <taxon>Formicidae</taxon>
        <taxon>Dorylinae</taxon>
        <taxon>Ooceraea</taxon>
    </lineage>
</organism>